<gene>
    <name evidence="2" type="ORF">KBB96_18735</name>
</gene>
<sequence length="218" mass="23762">MKILLGATVALLIGALAMSWNGMKQGVATAPPDDQLRMKQQIEELNLEMQRLKAEREALTARPVAPAPTPAPSAAELEEAKAQLAAKDAELQQLANDKSKAERKARVADDENLLINRRELESRNQEMRRAREISDALVMAVVKEYQEDPQLGGVVVMDIKMPAYVQVGSVLGIRKKTGILGQIKITDITPEGAIGSPMASFGEFKPQPGDELIVPPQF</sequence>
<proteinExistence type="predicted"/>
<name>A0A975G7Q6_9BACT</name>
<organism evidence="2 3">
    <name type="scientific">Luteolibacter ambystomatis</name>
    <dbReference type="NCBI Taxonomy" id="2824561"/>
    <lineage>
        <taxon>Bacteria</taxon>
        <taxon>Pseudomonadati</taxon>
        <taxon>Verrucomicrobiota</taxon>
        <taxon>Verrucomicrobiia</taxon>
        <taxon>Verrucomicrobiales</taxon>
        <taxon>Verrucomicrobiaceae</taxon>
        <taxon>Luteolibacter</taxon>
    </lineage>
</organism>
<protein>
    <submittedName>
        <fullName evidence="2">Uncharacterized protein</fullName>
    </submittedName>
</protein>
<dbReference type="Proteomes" id="UP000676169">
    <property type="component" value="Chromosome"/>
</dbReference>
<accession>A0A975G7Q6</accession>
<evidence type="ECO:0000313" key="3">
    <source>
        <dbReference type="Proteomes" id="UP000676169"/>
    </source>
</evidence>
<dbReference type="RefSeq" id="WP_211631023.1">
    <property type="nucleotide sequence ID" value="NZ_CP073100.1"/>
</dbReference>
<dbReference type="EMBL" id="CP073100">
    <property type="protein sequence ID" value="QUE50884.1"/>
    <property type="molecule type" value="Genomic_DNA"/>
</dbReference>
<keyword evidence="3" id="KW-1185">Reference proteome</keyword>
<evidence type="ECO:0000256" key="1">
    <source>
        <dbReference type="SAM" id="Coils"/>
    </source>
</evidence>
<reference evidence="2" key="1">
    <citation type="submission" date="2021-04" db="EMBL/GenBank/DDBJ databases">
        <title>Luteolibacter sp. 32A isolated from the skin of an Anderson's salamander (Ambystoma andersonii).</title>
        <authorList>
            <person name="Spergser J."/>
            <person name="Busse H.-J."/>
        </authorList>
    </citation>
    <scope>NUCLEOTIDE SEQUENCE</scope>
    <source>
        <strain evidence="2">32A</strain>
    </source>
</reference>
<evidence type="ECO:0000313" key="2">
    <source>
        <dbReference type="EMBL" id="QUE50884.1"/>
    </source>
</evidence>
<feature type="coiled-coil region" evidence="1">
    <location>
        <begin position="35"/>
        <end position="130"/>
    </location>
</feature>
<keyword evidence="1" id="KW-0175">Coiled coil</keyword>
<dbReference type="AlphaFoldDB" id="A0A975G7Q6"/>
<dbReference type="KEGG" id="lamb:KBB96_18735"/>